<evidence type="ECO:0000256" key="2">
    <source>
        <dbReference type="ARBA" id="ARBA00022630"/>
    </source>
</evidence>
<dbReference type="SUPFAM" id="SSF50475">
    <property type="entry name" value="FMN-binding split barrel"/>
    <property type="match status" value="1"/>
</dbReference>
<comment type="similarity">
    <text evidence="4">Belongs to the flavoredoxin family.</text>
</comment>
<gene>
    <name evidence="6" type="ORF">FDY95_19080</name>
</gene>
<protein>
    <submittedName>
        <fullName evidence="6">Flavin oxidoreductase</fullName>
    </submittedName>
</protein>
<keyword evidence="3" id="KW-0288">FMN</keyword>
<dbReference type="EMBL" id="VAJM01000010">
    <property type="protein sequence ID" value="TLM90120.1"/>
    <property type="molecule type" value="Genomic_DNA"/>
</dbReference>
<dbReference type="PANTHER" id="PTHR33798:SF5">
    <property type="entry name" value="FLAVIN REDUCTASE LIKE DOMAIN-CONTAINING PROTEIN"/>
    <property type="match status" value="1"/>
</dbReference>
<sequence length="212" mass="22854">MHHFTAADIRSFDKLYRLNLVNAVTGFKPANLVGTADAAGATNLAIFSSALHLGSDPPLLGLVTRPATVPRHTYENIQATGCYTLNHVHADFVGPAHYTSANFPREESEFDAVGLTTVWRDEFAAPYVAESQLSIGLRLVEELPIRLNGTVLLIGAVEHVYVAPAGLRPDGTLDLAALRDVCISGLDSYYRVEPLARFAYARAGQGPQPLPS</sequence>
<evidence type="ECO:0000256" key="4">
    <source>
        <dbReference type="ARBA" id="ARBA00038054"/>
    </source>
</evidence>
<dbReference type="InterPro" id="IPR002563">
    <property type="entry name" value="Flavin_Rdtase-like_dom"/>
</dbReference>
<keyword evidence="2" id="KW-0285">Flavoprotein</keyword>
<name>A0A5R8WLQ8_9BACT</name>
<dbReference type="OrthoDB" id="5293996at2"/>
<organism evidence="6 7">
    <name type="scientific">Hymenobacter jeollabukensis</name>
    <dbReference type="NCBI Taxonomy" id="2025313"/>
    <lineage>
        <taxon>Bacteria</taxon>
        <taxon>Pseudomonadati</taxon>
        <taxon>Bacteroidota</taxon>
        <taxon>Cytophagia</taxon>
        <taxon>Cytophagales</taxon>
        <taxon>Hymenobacteraceae</taxon>
        <taxon>Hymenobacter</taxon>
    </lineage>
</organism>
<dbReference type="Pfam" id="PF01613">
    <property type="entry name" value="Flavin_Reduct"/>
    <property type="match status" value="1"/>
</dbReference>
<dbReference type="InterPro" id="IPR012349">
    <property type="entry name" value="Split_barrel_FMN-bd"/>
</dbReference>
<accession>A0A5R8WLQ8</accession>
<dbReference type="Gene3D" id="2.30.110.10">
    <property type="entry name" value="Electron Transport, Fmn-binding Protein, Chain A"/>
    <property type="match status" value="1"/>
</dbReference>
<proteinExistence type="inferred from homology"/>
<dbReference type="PANTHER" id="PTHR33798">
    <property type="entry name" value="FLAVOPROTEIN OXYGENASE"/>
    <property type="match status" value="1"/>
</dbReference>
<comment type="cofactor">
    <cofactor evidence="1">
        <name>FMN</name>
        <dbReference type="ChEBI" id="CHEBI:58210"/>
    </cofactor>
</comment>
<dbReference type="RefSeq" id="WP_138080119.1">
    <property type="nucleotide sequence ID" value="NZ_VAJM01000010.1"/>
</dbReference>
<dbReference type="AlphaFoldDB" id="A0A5R8WLQ8"/>
<reference evidence="6 7" key="1">
    <citation type="submission" date="2019-05" db="EMBL/GenBank/DDBJ databases">
        <title>Hymenobacter edaphi sp. nov., isolated from abandoned arsenic-contaminated farmland soil.</title>
        <authorList>
            <person name="Nie L."/>
        </authorList>
    </citation>
    <scope>NUCLEOTIDE SEQUENCE [LARGE SCALE GENOMIC DNA]</scope>
    <source>
        <strain evidence="6 7">1-3-3-8</strain>
    </source>
</reference>
<keyword evidence="7" id="KW-1185">Reference proteome</keyword>
<evidence type="ECO:0000313" key="7">
    <source>
        <dbReference type="Proteomes" id="UP000305517"/>
    </source>
</evidence>
<evidence type="ECO:0000259" key="5">
    <source>
        <dbReference type="Pfam" id="PF01613"/>
    </source>
</evidence>
<dbReference type="GO" id="GO:0010181">
    <property type="term" value="F:FMN binding"/>
    <property type="evidence" value="ECO:0007669"/>
    <property type="project" value="InterPro"/>
</dbReference>
<comment type="caution">
    <text evidence="6">The sequence shown here is derived from an EMBL/GenBank/DDBJ whole genome shotgun (WGS) entry which is preliminary data.</text>
</comment>
<dbReference type="GO" id="GO:0016646">
    <property type="term" value="F:oxidoreductase activity, acting on the CH-NH group of donors, NAD or NADP as acceptor"/>
    <property type="evidence" value="ECO:0007669"/>
    <property type="project" value="UniProtKB-ARBA"/>
</dbReference>
<evidence type="ECO:0000256" key="1">
    <source>
        <dbReference type="ARBA" id="ARBA00001917"/>
    </source>
</evidence>
<feature type="domain" description="Flavin reductase like" evidence="5">
    <location>
        <begin position="31"/>
        <end position="165"/>
    </location>
</feature>
<evidence type="ECO:0000256" key="3">
    <source>
        <dbReference type="ARBA" id="ARBA00022643"/>
    </source>
</evidence>
<evidence type="ECO:0000313" key="6">
    <source>
        <dbReference type="EMBL" id="TLM90120.1"/>
    </source>
</evidence>
<dbReference type="Proteomes" id="UP000305517">
    <property type="component" value="Unassembled WGS sequence"/>
</dbReference>